<dbReference type="InterPro" id="IPR003838">
    <property type="entry name" value="ABC3_permease_C"/>
</dbReference>
<dbReference type="PANTHER" id="PTHR43738">
    <property type="entry name" value="ABC TRANSPORTER, MEMBRANE PROTEIN"/>
    <property type="match status" value="1"/>
</dbReference>
<feature type="transmembrane region" description="Helical" evidence="7">
    <location>
        <begin position="295"/>
        <end position="314"/>
    </location>
</feature>
<accession>A0ABX2TI45</accession>
<evidence type="ECO:0000256" key="4">
    <source>
        <dbReference type="ARBA" id="ARBA00022692"/>
    </source>
</evidence>
<name>A0ABX2TI45_9PROT</name>
<organism evidence="10 11">
    <name type="scientific">Azospirillum oleiclasticum</name>
    <dbReference type="NCBI Taxonomy" id="2735135"/>
    <lineage>
        <taxon>Bacteria</taxon>
        <taxon>Pseudomonadati</taxon>
        <taxon>Pseudomonadota</taxon>
        <taxon>Alphaproteobacteria</taxon>
        <taxon>Rhodospirillales</taxon>
        <taxon>Azospirillaceae</taxon>
        <taxon>Azospirillum</taxon>
    </lineage>
</organism>
<dbReference type="EMBL" id="JABFDB010000021">
    <property type="protein sequence ID" value="NYZ22773.1"/>
    <property type="molecule type" value="Genomic_DNA"/>
</dbReference>
<proteinExistence type="predicted"/>
<evidence type="ECO:0000256" key="7">
    <source>
        <dbReference type="SAM" id="Phobius"/>
    </source>
</evidence>
<gene>
    <name evidence="10" type="ORF">HND93_23935</name>
</gene>
<evidence type="ECO:0000256" key="1">
    <source>
        <dbReference type="ARBA" id="ARBA00004651"/>
    </source>
</evidence>
<dbReference type="RefSeq" id="WP_180284540.1">
    <property type="nucleotide sequence ID" value="NZ_JABFDB010000021.1"/>
</dbReference>
<feature type="transmembrane region" description="Helical" evidence="7">
    <location>
        <begin position="346"/>
        <end position="368"/>
    </location>
</feature>
<sequence>MLSVAWTMLAGDRAKCLGIVLSLAFTTLLITQQGAMLQSILSSTTSFVDSIGGIDMWVTDPRSAYIDDIKAMTDTQVNRVRGVPGVAWAVPLYKGSIRARLPDGSSQNSQFIGLDDATLIGGPGDMVAGTLADLRVADGILVDVDAAGGRLAYPLSGGGTRPLAPGDTLELNDHHARVMGIYRGRKNFQSQPVIYTTYERAKAFVPSERKLLSYVLVKLKPGADSAAVSRDIARLTGLKGRTTREFSEESLRWFIANTGVLMNFGLSTVIAFVIGGGIAGMTFHNFMLDNQRHFAVLRAMGAGSGTLIAMVALQAAGVTLIGYGIGIGAIALFAFAMAGSEITLTLTWSMIGASAAVVVLVGGVSGSFGLRRVLTLDPAVVFK</sequence>
<feature type="transmembrane region" description="Helical" evidence="7">
    <location>
        <begin position="320"/>
        <end position="339"/>
    </location>
</feature>
<feature type="transmembrane region" description="Helical" evidence="7">
    <location>
        <begin position="260"/>
        <end position="283"/>
    </location>
</feature>
<dbReference type="Pfam" id="PF02687">
    <property type="entry name" value="FtsX"/>
    <property type="match status" value="1"/>
</dbReference>
<dbReference type="InterPro" id="IPR025857">
    <property type="entry name" value="MacB_PCD"/>
</dbReference>
<dbReference type="PANTHER" id="PTHR43738:SF1">
    <property type="entry name" value="HEMIN TRANSPORT SYSTEM PERMEASE PROTEIN HRTB-RELATED"/>
    <property type="match status" value="1"/>
</dbReference>
<keyword evidence="4 7" id="KW-0812">Transmembrane</keyword>
<dbReference type="InterPro" id="IPR051125">
    <property type="entry name" value="ABC-4/HrtB_transporter"/>
</dbReference>
<evidence type="ECO:0000259" key="8">
    <source>
        <dbReference type="Pfam" id="PF02687"/>
    </source>
</evidence>
<feature type="domain" description="MacB-like periplasmic core" evidence="9">
    <location>
        <begin position="17"/>
        <end position="234"/>
    </location>
</feature>
<comment type="caution">
    <text evidence="10">The sequence shown here is derived from an EMBL/GenBank/DDBJ whole genome shotgun (WGS) entry which is preliminary data.</text>
</comment>
<keyword evidence="3" id="KW-1003">Cell membrane</keyword>
<keyword evidence="5 7" id="KW-1133">Transmembrane helix</keyword>
<dbReference type="Proteomes" id="UP000584642">
    <property type="component" value="Unassembled WGS sequence"/>
</dbReference>
<evidence type="ECO:0000313" key="11">
    <source>
        <dbReference type="Proteomes" id="UP000584642"/>
    </source>
</evidence>
<protein>
    <submittedName>
        <fullName evidence="10">ABC transporter permease</fullName>
    </submittedName>
</protein>
<keyword evidence="2" id="KW-0813">Transport</keyword>
<evidence type="ECO:0000259" key="9">
    <source>
        <dbReference type="Pfam" id="PF12704"/>
    </source>
</evidence>
<evidence type="ECO:0000256" key="5">
    <source>
        <dbReference type="ARBA" id="ARBA00022989"/>
    </source>
</evidence>
<evidence type="ECO:0000256" key="6">
    <source>
        <dbReference type="ARBA" id="ARBA00023136"/>
    </source>
</evidence>
<keyword evidence="11" id="KW-1185">Reference proteome</keyword>
<dbReference type="Pfam" id="PF12704">
    <property type="entry name" value="MacB_PCD"/>
    <property type="match status" value="1"/>
</dbReference>
<reference evidence="10 11" key="1">
    <citation type="submission" date="2020-05" db="EMBL/GenBank/DDBJ databases">
        <title>Azospirillum oleiclasticum sp. nov, a nitrogen-fixing and heavy crude oil-emulsifying bacterium isolated from the crude oil of Yumen Oilfield.</title>
        <authorList>
            <person name="Wu D."/>
            <person name="Cai M."/>
            <person name="Zhang X."/>
        </authorList>
    </citation>
    <scope>NUCLEOTIDE SEQUENCE [LARGE SCALE GENOMIC DNA]</scope>
    <source>
        <strain evidence="10 11">ROY-1-1-2</strain>
    </source>
</reference>
<feature type="domain" description="ABC3 transporter permease C-terminal" evidence="8">
    <location>
        <begin position="268"/>
        <end position="378"/>
    </location>
</feature>
<evidence type="ECO:0000256" key="2">
    <source>
        <dbReference type="ARBA" id="ARBA00022448"/>
    </source>
</evidence>
<evidence type="ECO:0000256" key="3">
    <source>
        <dbReference type="ARBA" id="ARBA00022475"/>
    </source>
</evidence>
<comment type="subcellular location">
    <subcellularLocation>
        <location evidence="1">Cell membrane</location>
        <topology evidence="1">Multi-pass membrane protein</topology>
    </subcellularLocation>
</comment>
<evidence type="ECO:0000313" key="10">
    <source>
        <dbReference type="EMBL" id="NYZ22773.1"/>
    </source>
</evidence>
<keyword evidence="6 7" id="KW-0472">Membrane</keyword>